<keyword evidence="2" id="KW-1185">Reference proteome</keyword>
<reference evidence="2" key="1">
    <citation type="submission" date="2016-06" db="EMBL/GenBank/DDBJ databases">
        <authorList>
            <person name="Varghese N."/>
            <person name="Submissions Spin"/>
        </authorList>
    </citation>
    <scope>NUCLEOTIDE SEQUENCE [LARGE SCALE GENOMIC DNA]</scope>
    <source>
        <strain evidence="2">DSM 45246</strain>
    </source>
</reference>
<evidence type="ECO:0000313" key="2">
    <source>
        <dbReference type="Proteomes" id="UP000199629"/>
    </source>
</evidence>
<accession>A0A1C4ZF77</accession>
<evidence type="ECO:0000313" key="1">
    <source>
        <dbReference type="EMBL" id="SCF31657.1"/>
    </source>
</evidence>
<dbReference type="EMBL" id="FMCS01000014">
    <property type="protein sequence ID" value="SCF31657.1"/>
    <property type="molecule type" value="Genomic_DNA"/>
</dbReference>
<dbReference type="AlphaFoldDB" id="A0A1C4ZF77"/>
<organism evidence="1 2">
    <name type="scientific">Micromonospora chaiyaphumensis</name>
    <dbReference type="NCBI Taxonomy" id="307119"/>
    <lineage>
        <taxon>Bacteria</taxon>
        <taxon>Bacillati</taxon>
        <taxon>Actinomycetota</taxon>
        <taxon>Actinomycetes</taxon>
        <taxon>Micromonosporales</taxon>
        <taxon>Micromonosporaceae</taxon>
        <taxon>Micromonospora</taxon>
    </lineage>
</organism>
<protein>
    <submittedName>
        <fullName evidence="1">Uncharacterized protein</fullName>
    </submittedName>
</protein>
<gene>
    <name evidence="1" type="ORF">GA0070214_11459</name>
</gene>
<name>A0A1C4ZF77_9ACTN</name>
<proteinExistence type="predicted"/>
<sequence>MCRVAGCYSLSNMRTNDEMSRLQAAVSALGDVDVSAWPEDALKEQLGELSAVLVTLDTLLTRVADEVRARGLRIEEPVSA</sequence>
<dbReference type="Proteomes" id="UP000199629">
    <property type="component" value="Unassembled WGS sequence"/>
</dbReference>